<keyword evidence="3" id="KW-0540">Nuclease</keyword>
<dbReference type="RefSeq" id="WP_103896298.1">
    <property type="nucleotide sequence ID" value="NZ_FNUK01000016.1"/>
</dbReference>
<gene>
    <name evidence="9" type="ORF">SAMN05660865_01349</name>
</gene>
<dbReference type="PANTHER" id="PTHR30255">
    <property type="entry name" value="SINGLE-STRANDED-DNA-SPECIFIC EXONUCLEASE RECJ"/>
    <property type="match status" value="1"/>
</dbReference>
<dbReference type="Proteomes" id="UP000242850">
    <property type="component" value="Unassembled WGS sequence"/>
</dbReference>
<feature type="domain" description="RecJ OB" evidence="8">
    <location>
        <begin position="444"/>
        <end position="549"/>
    </location>
</feature>
<comment type="similarity">
    <text evidence="1">Belongs to the RecJ family.</text>
</comment>
<keyword evidence="10" id="KW-1185">Reference proteome</keyword>
<dbReference type="InterPro" id="IPR041122">
    <property type="entry name" value="RecJ_OB"/>
</dbReference>
<dbReference type="OrthoDB" id="9809852at2"/>
<dbReference type="GO" id="GO:0006281">
    <property type="term" value="P:DNA repair"/>
    <property type="evidence" value="ECO:0007669"/>
    <property type="project" value="InterPro"/>
</dbReference>
<evidence type="ECO:0000313" key="10">
    <source>
        <dbReference type="Proteomes" id="UP000242850"/>
    </source>
</evidence>
<dbReference type="PANTHER" id="PTHR30255:SF2">
    <property type="entry name" value="SINGLE-STRANDED-DNA-SPECIFIC EXONUCLEASE RECJ"/>
    <property type="match status" value="1"/>
</dbReference>
<dbReference type="Pfam" id="PF02272">
    <property type="entry name" value="DHHA1"/>
    <property type="match status" value="1"/>
</dbReference>
<dbReference type="GO" id="GO:0006310">
    <property type="term" value="P:DNA recombination"/>
    <property type="evidence" value="ECO:0007669"/>
    <property type="project" value="InterPro"/>
</dbReference>
<evidence type="ECO:0000313" key="9">
    <source>
        <dbReference type="EMBL" id="SEF92581.1"/>
    </source>
</evidence>
<evidence type="ECO:0000259" key="7">
    <source>
        <dbReference type="Pfam" id="PF02272"/>
    </source>
</evidence>
<dbReference type="InterPro" id="IPR004610">
    <property type="entry name" value="RecJ"/>
</dbReference>
<protein>
    <recommendedName>
        <fullName evidence="2">Single-stranded-DNA-specific exonuclease RecJ</fullName>
    </recommendedName>
</protein>
<evidence type="ECO:0000256" key="4">
    <source>
        <dbReference type="ARBA" id="ARBA00022801"/>
    </source>
</evidence>
<sequence>MKRWKIKDRSCDIFVHENSLINALLISRGITTKEKVNAFLNPSLEQLYDPLLLKDMDKAVKRIDEAIKKREKIYIYGDYDVDGITSTAILYRAFKRLGVDVSFYIPDRVNEGYGINKDAIDHIHSLAVDLIITVDSGITAVEEIEYAKSLGLDVIVTDHHECKSIIPNTIAINPKRHDCSYPFKGLAGCGVAFKLVQALFNYYNIKGYEEFLDLVAIGTIADIVDIVDENRILVKYGLDMILNSDKVGIKAIKQIAGIKDTISTYNVAFQIAPRLNAAGRLSDAKIAVELFITNDEEKALQIAKYLDLENRKRQKIEQDILQECMDMISNEVDLKHDRVIVLSSPNWHVGVVGIVASRIVEKFRRPTILFCEEGEFLRGSGRSIEGFNLFENLVACSNLLEKFGGHELAAGMTLKKGNLVEFKNKLNALAKMVDSKYFTECIDIDLEVDPQEVTIQTAEILNLFEPYGVGNKEPTFVLKNARVISKKPIGSQGQFIKFMVEKDNKVFECIDFTKDNDFLNKDWEYVDIAFNFNINEWNGTKILQLNVKDIKPVIDHNLGNFRKNYFKYLKDVICINNIKSFNLSNVKFIKKDIDFLREFIHFKKGIILFNDINSLDELKIYADFLEFSLYKAFCDAQFVLFPKVKDMNLEKKYILIYDYLLNVDDYVYLDNKNATVFHFVDGNLIKRLKNFKEYVVFNENKTIKFIEELRYNEIIGTLNDIAERFEFNVFMLYRLLIHLKKKGIINIYKNGNVIKIILLNEYKTIEDDLENNFNSIINFLENKTREV</sequence>
<dbReference type="InterPro" id="IPR038763">
    <property type="entry name" value="DHH_sf"/>
</dbReference>
<evidence type="ECO:0000256" key="1">
    <source>
        <dbReference type="ARBA" id="ARBA00005915"/>
    </source>
</evidence>
<keyword evidence="4" id="KW-0378">Hydrolase</keyword>
<dbReference type="NCBIfam" id="TIGR00644">
    <property type="entry name" value="recJ"/>
    <property type="match status" value="1"/>
</dbReference>
<dbReference type="InterPro" id="IPR003156">
    <property type="entry name" value="DHHA1_dom"/>
</dbReference>
<dbReference type="SUPFAM" id="SSF64182">
    <property type="entry name" value="DHH phosphoesterases"/>
    <property type="match status" value="1"/>
</dbReference>
<dbReference type="Gene3D" id="3.10.310.30">
    <property type="match status" value="1"/>
</dbReference>
<evidence type="ECO:0000259" key="8">
    <source>
        <dbReference type="Pfam" id="PF17768"/>
    </source>
</evidence>
<dbReference type="InterPro" id="IPR051673">
    <property type="entry name" value="SSDNA_exonuclease_RecJ"/>
</dbReference>
<proteinExistence type="inferred from homology"/>
<name>A0A1H5W0C8_9CLOT</name>
<evidence type="ECO:0000256" key="2">
    <source>
        <dbReference type="ARBA" id="ARBA00019841"/>
    </source>
</evidence>
<accession>A0A1H5W0C8</accession>
<dbReference type="EMBL" id="FNUK01000016">
    <property type="protein sequence ID" value="SEF92581.1"/>
    <property type="molecule type" value="Genomic_DNA"/>
</dbReference>
<feature type="domain" description="DHHA1" evidence="7">
    <location>
        <begin position="338"/>
        <end position="431"/>
    </location>
</feature>
<dbReference type="GO" id="GO:0008409">
    <property type="term" value="F:5'-3' exonuclease activity"/>
    <property type="evidence" value="ECO:0007669"/>
    <property type="project" value="InterPro"/>
</dbReference>
<keyword evidence="5 9" id="KW-0269">Exonuclease</keyword>
<dbReference type="Pfam" id="PF01368">
    <property type="entry name" value="DHH"/>
    <property type="match status" value="1"/>
</dbReference>
<dbReference type="Gene3D" id="3.90.1640.30">
    <property type="match status" value="1"/>
</dbReference>
<evidence type="ECO:0000256" key="5">
    <source>
        <dbReference type="ARBA" id="ARBA00022839"/>
    </source>
</evidence>
<feature type="domain" description="DDH" evidence="6">
    <location>
        <begin position="72"/>
        <end position="219"/>
    </location>
</feature>
<organism evidence="9 10">
    <name type="scientific">Caloramator fervidus</name>
    <dbReference type="NCBI Taxonomy" id="29344"/>
    <lineage>
        <taxon>Bacteria</taxon>
        <taxon>Bacillati</taxon>
        <taxon>Bacillota</taxon>
        <taxon>Clostridia</taxon>
        <taxon>Eubacteriales</taxon>
        <taxon>Clostridiaceae</taxon>
        <taxon>Caloramator</taxon>
    </lineage>
</organism>
<reference evidence="10" key="1">
    <citation type="submission" date="2016-10" db="EMBL/GenBank/DDBJ databases">
        <authorList>
            <person name="Varghese N."/>
            <person name="Submissions S."/>
        </authorList>
    </citation>
    <scope>NUCLEOTIDE SEQUENCE [LARGE SCALE GENOMIC DNA]</scope>
    <source>
        <strain evidence="10">DSM 5463</strain>
    </source>
</reference>
<dbReference type="Pfam" id="PF17768">
    <property type="entry name" value="RecJ_OB"/>
    <property type="match status" value="1"/>
</dbReference>
<dbReference type="GO" id="GO:0003676">
    <property type="term" value="F:nucleic acid binding"/>
    <property type="evidence" value="ECO:0007669"/>
    <property type="project" value="InterPro"/>
</dbReference>
<evidence type="ECO:0000256" key="3">
    <source>
        <dbReference type="ARBA" id="ARBA00022722"/>
    </source>
</evidence>
<dbReference type="AlphaFoldDB" id="A0A1H5W0C8"/>
<dbReference type="InterPro" id="IPR001667">
    <property type="entry name" value="DDH_dom"/>
</dbReference>
<evidence type="ECO:0000259" key="6">
    <source>
        <dbReference type="Pfam" id="PF01368"/>
    </source>
</evidence>